<keyword evidence="3" id="KW-1185">Reference proteome</keyword>
<evidence type="ECO:0000313" key="2">
    <source>
        <dbReference type="EMBL" id="KAK3786927.1"/>
    </source>
</evidence>
<evidence type="ECO:0000313" key="3">
    <source>
        <dbReference type="Proteomes" id="UP001283361"/>
    </source>
</evidence>
<accession>A0AAE1AHN4</accession>
<gene>
    <name evidence="2" type="ORF">RRG08_037392</name>
</gene>
<reference evidence="2" key="1">
    <citation type="journal article" date="2023" name="G3 (Bethesda)">
        <title>A reference genome for the long-term kleptoplast-retaining sea slug Elysia crispata morphotype clarki.</title>
        <authorList>
            <person name="Eastman K.E."/>
            <person name="Pendleton A.L."/>
            <person name="Shaikh M.A."/>
            <person name="Suttiyut T."/>
            <person name="Ogas R."/>
            <person name="Tomko P."/>
            <person name="Gavelis G."/>
            <person name="Widhalm J.R."/>
            <person name="Wisecaver J.H."/>
        </authorList>
    </citation>
    <scope>NUCLEOTIDE SEQUENCE</scope>
    <source>
        <strain evidence="2">ECLA1</strain>
    </source>
</reference>
<dbReference type="Proteomes" id="UP001283361">
    <property type="component" value="Unassembled WGS sequence"/>
</dbReference>
<evidence type="ECO:0000256" key="1">
    <source>
        <dbReference type="SAM" id="MobiDB-lite"/>
    </source>
</evidence>
<protein>
    <submittedName>
        <fullName evidence="2">Uncharacterized protein</fullName>
    </submittedName>
</protein>
<comment type="caution">
    <text evidence="2">The sequence shown here is derived from an EMBL/GenBank/DDBJ whole genome shotgun (WGS) entry which is preliminary data.</text>
</comment>
<feature type="region of interest" description="Disordered" evidence="1">
    <location>
        <begin position="1"/>
        <end position="27"/>
    </location>
</feature>
<name>A0AAE1AHN4_9GAST</name>
<proteinExistence type="predicted"/>
<feature type="compositionally biased region" description="Basic and acidic residues" evidence="1">
    <location>
        <begin position="7"/>
        <end position="27"/>
    </location>
</feature>
<dbReference type="EMBL" id="JAWDGP010001927">
    <property type="protein sequence ID" value="KAK3786927.1"/>
    <property type="molecule type" value="Genomic_DNA"/>
</dbReference>
<sequence>MGGRVGETGEREGLRGDIHRGSGEERGHGYTVEKEEWLRRNPLVYRVNHMALPKGVPIKKVEAGCRGGSGEIEGHGDKERSACDKINGRPEVEDKELLCSTQEVRSDGPSPPNFDRCRRVPKICHQFTPLGFLPNPSPTIKRPISRHPHALAHPHIQPWPPLCLIPVSPQRLQRSSNTCSGERQKCCHEYATRCHDNQTRYAKPLRSLCSSSCALPPPPCHSAACPLVTFVTVHPLSLASVSL</sequence>
<dbReference type="AlphaFoldDB" id="A0AAE1AHN4"/>
<organism evidence="2 3">
    <name type="scientific">Elysia crispata</name>
    <name type="common">lettuce slug</name>
    <dbReference type="NCBI Taxonomy" id="231223"/>
    <lineage>
        <taxon>Eukaryota</taxon>
        <taxon>Metazoa</taxon>
        <taxon>Spiralia</taxon>
        <taxon>Lophotrochozoa</taxon>
        <taxon>Mollusca</taxon>
        <taxon>Gastropoda</taxon>
        <taxon>Heterobranchia</taxon>
        <taxon>Euthyneura</taxon>
        <taxon>Panpulmonata</taxon>
        <taxon>Sacoglossa</taxon>
        <taxon>Placobranchoidea</taxon>
        <taxon>Plakobranchidae</taxon>
        <taxon>Elysia</taxon>
    </lineage>
</organism>